<protein>
    <submittedName>
        <fullName evidence="1">Uncharacterized protein</fullName>
    </submittedName>
</protein>
<comment type="caution">
    <text evidence="1">The sequence shown here is derived from an EMBL/GenBank/DDBJ whole genome shotgun (WGS) entry which is preliminary data.</text>
</comment>
<dbReference type="Proteomes" id="UP000546162">
    <property type="component" value="Unassembled WGS sequence"/>
</dbReference>
<dbReference type="EMBL" id="JACHNB010000001">
    <property type="protein sequence ID" value="MBB4743915.1"/>
    <property type="molecule type" value="Genomic_DNA"/>
</dbReference>
<evidence type="ECO:0000313" key="1">
    <source>
        <dbReference type="EMBL" id="MBB4743915.1"/>
    </source>
</evidence>
<gene>
    <name evidence="1" type="ORF">BJY16_007374</name>
</gene>
<dbReference type="Gene3D" id="1.20.1590.10">
    <property type="entry name" value="YP_001051499.1 domain like"/>
    <property type="match status" value="1"/>
</dbReference>
<sequence>MLNVDELHSTLEMVTPGQRVAFAAACLEALVDQFGSTAPGADRIPRDIVARSVDLCWHSVPHPLADLRQNEDLHSQAEAILYDDEDGLLSAGTHVLTAVCYGLRCAELRTSECGVLVANYYYEIADYVIIHRQPGLSESEILETPVVSSVLKSIENLAGEVAVIDASNAEMVSSFRERAIASRDFRTA</sequence>
<dbReference type="RefSeq" id="WP_185044148.1">
    <property type="nucleotide sequence ID" value="NZ_BAABFG010000005.1"/>
</dbReference>
<name>A0A7W7H4K8_9ACTN</name>
<organism evidence="1 2">
    <name type="scientific">Actinoplanes octamycinicus</name>
    <dbReference type="NCBI Taxonomy" id="135948"/>
    <lineage>
        <taxon>Bacteria</taxon>
        <taxon>Bacillati</taxon>
        <taxon>Actinomycetota</taxon>
        <taxon>Actinomycetes</taxon>
        <taxon>Micromonosporales</taxon>
        <taxon>Micromonosporaceae</taxon>
        <taxon>Actinoplanes</taxon>
    </lineage>
</organism>
<accession>A0A7W7H4K8</accession>
<keyword evidence="2" id="KW-1185">Reference proteome</keyword>
<reference evidence="1 2" key="1">
    <citation type="submission" date="2020-08" db="EMBL/GenBank/DDBJ databases">
        <title>Sequencing the genomes of 1000 actinobacteria strains.</title>
        <authorList>
            <person name="Klenk H.-P."/>
        </authorList>
    </citation>
    <scope>NUCLEOTIDE SEQUENCE [LARGE SCALE GENOMIC DNA]</scope>
    <source>
        <strain evidence="1 2">DSM 45809</strain>
    </source>
</reference>
<proteinExistence type="predicted"/>
<evidence type="ECO:0000313" key="2">
    <source>
        <dbReference type="Proteomes" id="UP000546162"/>
    </source>
</evidence>
<dbReference type="InterPro" id="IPR023381">
    <property type="entry name" value="YP001051499.1-like_dom_sf"/>
</dbReference>
<dbReference type="AlphaFoldDB" id="A0A7W7H4K8"/>